<accession>A0A0G8ARA8</accession>
<comment type="caution">
    <text evidence="6">The sequence shown here is derived from an EMBL/GenBank/DDBJ whole genome shotgun (WGS) entry which is preliminary data.</text>
</comment>
<feature type="non-terminal residue" evidence="6">
    <location>
        <position position="110"/>
    </location>
</feature>
<dbReference type="InterPro" id="IPR050763">
    <property type="entry name" value="ABC_transporter_ATP-binding"/>
</dbReference>
<reference evidence="6 7" key="2">
    <citation type="submission" date="2015-05" db="EMBL/GenBank/DDBJ databases">
        <title>Lifestyle Evolution in Cyanobacterial Symbionts of Sponges.</title>
        <authorList>
            <person name="Burgsdorf I."/>
            <person name="Slaby B.M."/>
            <person name="Handley K.M."/>
            <person name="Haber M."/>
            <person name="Blom J."/>
            <person name="Marshall C.W."/>
            <person name="Gilbert J.A."/>
            <person name="Hentschel U."/>
            <person name="Steindler L."/>
        </authorList>
    </citation>
    <scope>NUCLEOTIDE SEQUENCE [LARGE SCALE GENOMIC DNA]</scope>
    <source>
        <strain evidence="6">15L</strain>
    </source>
</reference>
<dbReference type="EMBL" id="JYFQ01000205">
    <property type="protein sequence ID" value="KKZ10116.1"/>
    <property type="molecule type" value="Genomic_DNA"/>
</dbReference>
<evidence type="ECO:0000259" key="5">
    <source>
        <dbReference type="Pfam" id="PF00005"/>
    </source>
</evidence>
<dbReference type="GO" id="GO:0016887">
    <property type="term" value="F:ATP hydrolysis activity"/>
    <property type="evidence" value="ECO:0007669"/>
    <property type="project" value="InterPro"/>
</dbReference>
<keyword evidence="2" id="KW-0813">Transport</keyword>
<dbReference type="SUPFAM" id="SSF52540">
    <property type="entry name" value="P-loop containing nucleoside triphosphate hydrolases"/>
    <property type="match status" value="1"/>
</dbReference>
<dbReference type="PANTHER" id="PTHR42711">
    <property type="entry name" value="ABC TRANSPORTER ATP-BINDING PROTEIN"/>
    <property type="match status" value="1"/>
</dbReference>
<evidence type="ECO:0000313" key="7">
    <source>
        <dbReference type="Proteomes" id="UP000035037"/>
    </source>
</evidence>
<dbReference type="PATRIC" id="fig|1608419.3.peg.1242"/>
<keyword evidence="3" id="KW-0547">Nucleotide-binding</keyword>
<name>A0A0G8ARA8_9SYNE</name>
<evidence type="ECO:0000256" key="1">
    <source>
        <dbReference type="ARBA" id="ARBA00005417"/>
    </source>
</evidence>
<comment type="similarity">
    <text evidence="1">Belongs to the ABC transporter superfamily.</text>
</comment>
<sequence>MIRLEGVRKSYGAVQALAGLDLEVPSGCIYGLLGPNAAGKTTALRILCTLLAPDAGRVWLDDIDVLAQPRLARRRLGYVAQDAALDKILSGREMLHLHGALYHLRRDTTR</sequence>
<dbReference type="InterPro" id="IPR003439">
    <property type="entry name" value="ABC_transporter-like_ATP-bd"/>
</dbReference>
<dbReference type="AlphaFoldDB" id="A0A0G8ARA8"/>
<dbReference type="PANTHER" id="PTHR42711:SF5">
    <property type="entry name" value="ABC TRANSPORTER ATP-BINDING PROTEIN NATA"/>
    <property type="match status" value="1"/>
</dbReference>
<dbReference type="Pfam" id="PF00005">
    <property type="entry name" value="ABC_tran"/>
    <property type="match status" value="1"/>
</dbReference>
<dbReference type="InterPro" id="IPR027417">
    <property type="entry name" value="P-loop_NTPase"/>
</dbReference>
<evidence type="ECO:0000313" key="6">
    <source>
        <dbReference type="EMBL" id="KKZ10116.1"/>
    </source>
</evidence>
<proteinExistence type="inferred from homology"/>
<organism evidence="6 7">
    <name type="scientific">Candidatus Synechococcus spongiarum 15L</name>
    <dbReference type="NCBI Taxonomy" id="1608419"/>
    <lineage>
        <taxon>Bacteria</taxon>
        <taxon>Bacillati</taxon>
        <taxon>Cyanobacteriota</taxon>
        <taxon>Cyanophyceae</taxon>
        <taxon>Synechococcales</taxon>
        <taxon>Synechococcaceae</taxon>
        <taxon>Synechococcus</taxon>
    </lineage>
</organism>
<keyword evidence="4" id="KW-0067">ATP-binding</keyword>
<evidence type="ECO:0000256" key="2">
    <source>
        <dbReference type="ARBA" id="ARBA00022448"/>
    </source>
</evidence>
<dbReference type="Proteomes" id="UP000035037">
    <property type="component" value="Unassembled WGS sequence"/>
</dbReference>
<protein>
    <submittedName>
        <fullName evidence="6">Lysozyme</fullName>
    </submittedName>
</protein>
<feature type="domain" description="ABC transporter" evidence="5">
    <location>
        <begin position="18"/>
        <end position="93"/>
    </location>
</feature>
<evidence type="ECO:0000256" key="4">
    <source>
        <dbReference type="ARBA" id="ARBA00022840"/>
    </source>
</evidence>
<gene>
    <name evidence="6" type="ORF">TQ37_09675</name>
</gene>
<dbReference type="Gene3D" id="3.40.50.300">
    <property type="entry name" value="P-loop containing nucleotide triphosphate hydrolases"/>
    <property type="match status" value="1"/>
</dbReference>
<evidence type="ECO:0000256" key="3">
    <source>
        <dbReference type="ARBA" id="ARBA00022741"/>
    </source>
</evidence>
<reference evidence="6 7" key="1">
    <citation type="submission" date="2015-02" db="EMBL/GenBank/DDBJ databases">
        <authorList>
            <person name="Slaby B."/>
            <person name="Hentschel U."/>
        </authorList>
    </citation>
    <scope>NUCLEOTIDE SEQUENCE [LARGE SCALE GENOMIC DNA]</scope>
    <source>
        <strain evidence="6">15L</strain>
    </source>
</reference>
<dbReference type="GO" id="GO:0005524">
    <property type="term" value="F:ATP binding"/>
    <property type="evidence" value="ECO:0007669"/>
    <property type="project" value="UniProtKB-KW"/>
</dbReference>